<dbReference type="SUPFAM" id="SSF88723">
    <property type="entry name" value="PIN domain-like"/>
    <property type="match status" value="1"/>
</dbReference>
<proteinExistence type="predicted"/>
<evidence type="ECO:0000313" key="3">
    <source>
        <dbReference type="Proteomes" id="UP000549457"/>
    </source>
</evidence>
<dbReference type="InterPro" id="IPR029060">
    <property type="entry name" value="PIN-like_dom_sf"/>
</dbReference>
<dbReference type="InterPro" id="IPR002716">
    <property type="entry name" value="PIN_dom"/>
</dbReference>
<organism evidence="2 3">
    <name type="scientific">Amaricoccus macauensis</name>
    <dbReference type="NCBI Taxonomy" id="57001"/>
    <lineage>
        <taxon>Bacteria</taxon>
        <taxon>Pseudomonadati</taxon>
        <taxon>Pseudomonadota</taxon>
        <taxon>Alphaproteobacteria</taxon>
        <taxon>Rhodobacterales</taxon>
        <taxon>Paracoccaceae</taxon>
        <taxon>Amaricoccus</taxon>
    </lineage>
</organism>
<protein>
    <submittedName>
        <fullName evidence="2">PIN domain nuclease of toxin-antitoxin system</fullName>
    </submittedName>
</protein>
<dbReference type="PANTHER" id="PTHR36173">
    <property type="entry name" value="RIBONUCLEASE VAPC16-RELATED"/>
    <property type="match status" value="1"/>
</dbReference>
<dbReference type="AlphaFoldDB" id="A0A840SPU6"/>
<keyword evidence="3" id="KW-1185">Reference proteome</keyword>
<dbReference type="PANTHER" id="PTHR36173:SF2">
    <property type="entry name" value="RIBONUCLEASE VAPC16"/>
    <property type="match status" value="1"/>
</dbReference>
<name>A0A840SPU6_9RHOB</name>
<evidence type="ECO:0000313" key="2">
    <source>
        <dbReference type="EMBL" id="MBB5223094.1"/>
    </source>
</evidence>
<dbReference type="EMBL" id="JACHFM010000003">
    <property type="protein sequence ID" value="MBB5223094.1"/>
    <property type="molecule type" value="Genomic_DNA"/>
</dbReference>
<feature type="domain" description="PIN" evidence="1">
    <location>
        <begin position="7"/>
        <end position="90"/>
    </location>
</feature>
<dbReference type="Pfam" id="PF01850">
    <property type="entry name" value="PIN"/>
    <property type="match status" value="1"/>
</dbReference>
<sequence length="101" mass="10966">MLDPGQRVLVSAASAWEITTKHRLGKLPGAADVAGDVRGSIAGQGFEELPITLADAERAGRLIGPHRDPFDRMLIAQALARDLRLVSNEVLFDSYGVTRLW</sequence>
<dbReference type="InterPro" id="IPR041705">
    <property type="entry name" value="PIN_Sll0205"/>
</dbReference>
<gene>
    <name evidence="2" type="ORF">HNP73_003041</name>
</gene>
<dbReference type="Gene3D" id="3.40.50.1010">
    <property type="entry name" value="5'-nuclease"/>
    <property type="match status" value="1"/>
</dbReference>
<evidence type="ECO:0000259" key="1">
    <source>
        <dbReference type="Pfam" id="PF01850"/>
    </source>
</evidence>
<comment type="caution">
    <text evidence="2">The sequence shown here is derived from an EMBL/GenBank/DDBJ whole genome shotgun (WGS) entry which is preliminary data.</text>
</comment>
<dbReference type="InterPro" id="IPR052919">
    <property type="entry name" value="TA_system_RNase"/>
</dbReference>
<reference evidence="2 3" key="1">
    <citation type="submission" date="2020-08" db="EMBL/GenBank/DDBJ databases">
        <title>Genomic Encyclopedia of Type Strains, Phase IV (KMG-IV): sequencing the most valuable type-strain genomes for metagenomic binning, comparative biology and taxonomic classification.</title>
        <authorList>
            <person name="Goeker M."/>
        </authorList>
    </citation>
    <scope>NUCLEOTIDE SEQUENCE [LARGE SCALE GENOMIC DNA]</scope>
    <source>
        <strain evidence="2 3">DSM 101730</strain>
    </source>
</reference>
<accession>A0A840SPU6</accession>
<dbReference type="Proteomes" id="UP000549457">
    <property type="component" value="Unassembled WGS sequence"/>
</dbReference>
<dbReference type="CDD" id="cd09872">
    <property type="entry name" value="PIN_Sll0205-like"/>
    <property type="match status" value="1"/>
</dbReference>